<evidence type="ECO:0000313" key="1">
    <source>
        <dbReference type="EMBL" id="KAL1401563.1"/>
    </source>
</evidence>
<evidence type="ECO:0008006" key="3">
    <source>
        <dbReference type="Google" id="ProtNLM"/>
    </source>
</evidence>
<evidence type="ECO:0000313" key="2">
    <source>
        <dbReference type="Proteomes" id="UP001562425"/>
    </source>
</evidence>
<sequence length="121" mass="12668">MKTLSPFRLSDTIEVLATPGHTLSCVSLLVRNCTITPTADGIPNAPQTVAIVGDLFERAEDIADAALWLDAGSEDPAAQRRNRARMATLADYIVPGHGPGFAVTGDIRGALNAQQVGDAAQ</sequence>
<organism evidence="1 2">
    <name type="scientific">Culex pipiens pipiens</name>
    <name type="common">Northern house mosquito</name>
    <dbReference type="NCBI Taxonomy" id="38569"/>
    <lineage>
        <taxon>Eukaryota</taxon>
        <taxon>Metazoa</taxon>
        <taxon>Ecdysozoa</taxon>
        <taxon>Arthropoda</taxon>
        <taxon>Hexapoda</taxon>
        <taxon>Insecta</taxon>
        <taxon>Pterygota</taxon>
        <taxon>Neoptera</taxon>
        <taxon>Endopterygota</taxon>
        <taxon>Diptera</taxon>
        <taxon>Nematocera</taxon>
        <taxon>Culicoidea</taxon>
        <taxon>Culicidae</taxon>
        <taxon>Culicinae</taxon>
        <taxon>Culicini</taxon>
        <taxon>Culex</taxon>
        <taxon>Culex</taxon>
    </lineage>
</organism>
<dbReference type="Proteomes" id="UP001562425">
    <property type="component" value="Unassembled WGS sequence"/>
</dbReference>
<comment type="caution">
    <text evidence="1">The sequence shown here is derived from an EMBL/GenBank/DDBJ whole genome shotgun (WGS) entry which is preliminary data.</text>
</comment>
<accession>A0ABD1DPY7</accession>
<dbReference type="PANTHER" id="PTHR23200">
    <property type="entry name" value="METALLO-BETA-LACTAMASE DOMAIN-CONTAINING PROTEIN 1"/>
    <property type="match status" value="1"/>
</dbReference>
<dbReference type="PANTHER" id="PTHR23200:SF48">
    <property type="entry name" value="METALLO-BETA-LACTAMASE DOMAIN-CONTAINING PROTEIN 1"/>
    <property type="match status" value="1"/>
</dbReference>
<keyword evidence="2" id="KW-1185">Reference proteome</keyword>
<dbReference type="InterPro" id="IPR039344">
    <property type="entry name" value="MBLAC1"/>
</dbReference>
<dbReference type="EMBL" id="JBEHCU010004566">
    <property type="protein sequence ID" value="KAL1401563.1"/>
    <property type="molecule type" value="Genomic_DNA"/>
</dbReference>
<gene>
    <name evidence="1" type="ORF">pipiens_001940</name>
</gene>
<dbReference type="AlphaFoldDB" id="A0ABD1DPY7"/>
<reference evidence="1 2" key="1">
    <citation type="submission" date="2024-05" db="EMBL/GenBank/DDBJ databases">
        <title>Culex pipiens pipiens assembly and annotation.</title>
        <authorList>
            <person name="Alout H."/>
            <person name="Durand T."/>
        </authorList>
    </citation>
    <scope>NUCLEOTIDE SEQUENCE [LARGE SCALE GENOMIC DNA]</scope>
    <source>
        <strain evidence="1">HA-2024</strain>
        <tissue evidence="1">Whole body</tissue>
    </source>
</reference>
<proteinExistence type="predicted"/>
<dbReference type="InterPro" id="IPR036866">
    <property type="entry name" value="RibonucZ/Hydroxyglut_hydro"/>
</dbReference>
<protein>
    <recommendedName>
        <fullName evidence="3">Metallo-beta-lactamase domain-containing protein</fullName>
    </recommendedName>
</protein>
<dbReference type="Gene3D" id="3.60.15.10">
    <property type="entry name" value="Ribonuclease Z/Hydroxyacylglutathione hydrolase-like"/>
    <property type="match status" value="1"/>
</dbReference>
<dbReference type="SUPFAM" id="SSF56281">
    <property type="entry name" value="Metallo-hydrolase/oxidoreductase"/>
    <property type="match status" value="1"/>
</dbReference>
<name>A0ABD1DPY7_CULPP</name>